<accession>A0ABQ9HZH9</accession>
<gene>
    <name evidence="1" type="ORF">PR048_008657</name>
</gene>
<name>A0ABQ9HZH9_9NEOP</name>
<evidence type="ECO:0000313" key="2">
    <source>
        <dbReference type="Proteomes" id="UP001159363"/>
    </source>
</evidence>
<dbReference type="Proteomes" id="UP001159363">
    <property type="component" value="Chromosome 3"/>
</dbReference>
<keyword evidence="2" id="KW-1185">Reference proteome</keyword>
<comment type="caution">
    <text evidence="1">The sequence shown here is derived from an EMBL/GenBank/DDBJ whole genome shotgun (WGS) entry which is preliminary data.</text>
</comment>
<organism evidence="1 2">
    <name type="scientific">Dryococelus australis</name>
    <dbReference type="NCBI Taxonomy" id="614101"/>
    <lineage>
        <taxon>Eukaryota</taxon>
        <taxon>Metazoa</taxon>
        <taxon>Ecdysozoa</taxon>
        <taxon>Arthropoda</taxon>
        <taxon>Hexapoda</taxon>
        <taxon>Insecta</taxon>
        <taxon>Pterygota</taxon>
        <taxon>Neoptera</taxon>
        <taxon>Polyneoptera</taxon>
        <taxon>Phasmatodea</taxon>
        <taxon>Verophasmatodea</taxon>
        <taxon>Anareolatae</taxon>
        <taxon>Phasmatidae</taxon>
        <taxon>Eurycanthinae</taxon>
        <taxon>Dryococelus</taxon>
    </lineage>
</organism>
<dbReference type="EMBL" id="JARBHB010000003">
    <property type="protein sequence ID" value="KAJ8889163.1"/>
    <property type="molecule type" value="Genomic_DNA"/>
</dbReference>
<proteinExistence type="predicted"/>
<sequence>MSSERDCVRHSNLVPCLLQPGTVASGWESRVFGIIRHCNQSKLQAEKSPKGRPPGCSTELSLIPEDRDSLSGLFTLGRKHPQLDLSPRGLTSKPPLFAMTPQVRNEALALLNLQSLTMTDLIYICLNCQ</sequence>
<reference evidence="1 2" key="1">
    <citation type="submission" date="2023-02" db="EMBL/GenBank/DDBJ databases">
        <title>LHISI_Scaffold_Assembly.</title>
        <authorList>
            <person name="Stuart O.P."/>
            <person name="Cleave R."/>
            <person name="Magrath M.J.L."/>
            <person name="Mikheyev A.S."/>
        </authorList>
    </citation>
    <scope>NUCLEOTIDE SEQUENCE [LARGE SCALE GENOMIC DNA]</scope>
    <source>
        <strain evidence="1">Daus_M_001</strain>
        <tissue evidence="1">Leg muscle</tissue>
    </source>
</reference>
<protein>
    <submittedName>
        <fullName evidence="1">Uncharacterized protein</fullName>
    </submittedName>
</protein>
<evidence type="ECO:0000313" key="1">
    <source>
        <dbReference type="EMBL" id="KAJ8889163.1"/>
    </source>
</evidence>